<feature type="non-terminal residue" evidence="2">
    <location>
        <position position="1"/>
    </location>
</feature>
<reference evidence="2" key="1">
    <citation type="journal article" date="2015" name="Nature">
        <title>Complex archaea that bridge the gap between prokaryotes and eukaryotes.</title>
        <authorList>
            <person name="Spang A."/>
            <person name="Saw J.H."/>
            <person name="Jorgensen S.L."/>
            <person name="Zaremba-Niedzwiedzka K."/>
            <person name="Martijn J."/>
            <person name="Lind A.E."/>
            <person name="van Eijk R."/>
            <person name="Schleper C."/>
            <person name="Guy L."/>
            <person name="Ettema T.J."/>
        </authorList>
    </citation>
    <scope>NUCLEOTIDE SEQUENCE</scope>
</reference>
<name>A0A0F9GD85_9ZZZZ</name>
<evidence type="ECO:0000313" key="2">
    <source>
        <dbReference type="EMBL" id="KKL67420.1"/>
    </source>
</evidence>
<gene>
    <name evidence="2" type="ORF">LCGC14_2135180</name>
</gene>
<feature type="domain" description="TypA/BipA C-terminal" evidence="1">
    <location>
        <begin position="1"/>
        <end position="106"/>
    </location>
</feature>
<dbReference type="FunFam" id="2.40.50.250:FF:000001">
    <property type="entry name" value="GTP-binding protein TypA"/>
    <property type="match status" value="1"/>
</dbReference>
<protein>
    <recommendedName>
        <fullName evidence="1">TypA/BipA C-terminal domain-containing protein</fullName>
    </recommendedName>
</protein>
<dbReference type="EMBL" id="LAZR01026863">
    <property type="protein sequence ID" value="KKL67420.1"/>
    <property type="molecule type" value="Genomic_DNA"/>
</dbReference>
<accession>A0A0F9GD85</accession>
<proteinExistence type="predicted"/>
<comment type="caution">
    <text evidence="2">The sequence shown here is derived from an EMBL/GenBank/DDBJ whole genome shotgun (WGS) entry which is preliminary data.</text>
</comment>
<dbReference type="InterPro" id="IPR048876">
    <property type="entry name" value="BipA_C"/>
</dbReference>
<dbReference type="Pfam" id="PF21018">
    <property type="entry name" value="BipA_C"/>
    <property type="match status" value="1"/>
</dbReference>
<dbReference type="Gene3D" id="3.30.70.870">
    <property type="entry name" value="Elongation Factor G (Translational Gtpase), domain 3"/>
    <property type="match status" value="1"/>
</dbReference>
<evidence type="ECO:0000259" key="1">
    <source>
        <dbReference type="Pfam" id="PF21018"/>
    </source>
</evidence>
<dbReference type="InterPro" id="IPR042116">
    <property type="entry name" value="TypA/BipA_C"/>
</dbReference>
<organism evidence="2">
    <name type="scientific">marine sediment metagenome</name>
    <dbReference type="NCBI Taxonomy" id="412755"/>
    <lineage>
        <taxon>unclassified sequences</taxon>
        <taxon>metagenomes</taxon>
        <taxon>ecological metagenomes</taxon>
    </lineage>
</organism>
<dbReference type="Gene3D" id="2.40.50.250">
    <property type="entry name" value="bipa protein"/>
    <property type="match status" value="1"/>
</dbReference>
<dbReference type="AlphaFoldDB" id="A0A0F9GD85"/>
<sequence length="117" mass="13031">LVSDRQGTAVPYALFNLEPRGNLFIMPGDPVYEGMIVGEHNRENDLNVNPCKTKKLSNIRAAGKDDAEVLSLIIPLTLEKAVQFIRGNELMEVTPSSIRLRKAELSAQKRKTIDRGK</sequence>